<comment type="caution">
    <text evidence="1">The sequence shown here is derived from an EMBL/GenBank/DDBJ whole genome shotgun (WGS) entry which is preliminary data.</text>
</comment>
<dbReference type="AlphaFoldDB" id="U2J668"/>
<accession>U2J668</accession>
<organism evidence="1 2">
    <name type="scientific">Sphingobacterium paucimobilis HER1398</name>
    <dbReference type="NCBI Taxonomy" id="1346330"/>
    <lineage>
        <taxon>Bacteria</taxon>
        <taxon>Pseudomonadati</taxon>
        <taxon>Bacteroidota</taxon>
        <taxon>Sphingobacteriia</taxon>
        <taxon>Sphingobacteriales</taxon>
        <taxon>Sphingobacteriaceae</taxon>
        <taxon>Sphingobacterium</taxon>
    </lineage>
</organism>
<gene>
    <name evidence="1" type="ORF">M472_05105</name>
</gene>
<dbReference type="eggNOG" id="ENOG5032Y49">
    <property type="taxonomic scope" value="Bacteria"/>
</dbReference>
<dbReference type="RefSeq" id="WP_021071618.1">
    <property type="nucleotide sequence ID" value="NZ_ATDL01000018.1"/>
</dbReference>
<evidence type="ECO:0000313" key="1">
    <source>
        <dbReference type="EMBL" id="ERJ58138.1"/>
    </source>
</evidence>
<evidence type="ECO:0000313" key="2">
    <source>
        <dbReference type="Proteomes" id="UP000016584"/>
    </source>
</evidence>
<keyword evidence="2" id="KW-1185">Reference proteome</keyword>
<dbReference type="PROSITE" id="PS51257">
    <property type="entry name" value="PROKAR_LIPOPROTEIN"/>
    <property type="match status" value="1"/>
</dbReference>
<dbReference type="EMBL" id="ATDL01000018">
    <property type="protein sequence ID" value="ERJ58138.1"/>
    <property type="molecule type" value="Genomic_DNA"/>
</dbReference>
<evidence type="ECO:0008006" key="3">
    <source>
        <dbReference type="Google" id="ProtNLM"/>
    </source>
</evidence>
<proteinExistence type="predicted"/>
<dbReference type="OrthoDB" id="706421at2"/>
<protein>
    <recommendedName>
        <fullName evidence="3">Lipoprotein</fullName>
    </recommendedName>
</protein>
<dbReference type="PATRIC" id="fig|1346330.5.peg.3478"/>
<sequence>MINKNILLVLFIISCSFFVSCISRLSRPAITGYIYDYDNSPIVDCSVGETKTDAQGKFYLEERRTNRFLLTEMLTLEAPPVFFTLDINKEGYLPYHFDFFQRHGGGRQKGATDALDTIYIRRIDQEIILQDYIYDRWIFSASKNLDTLYGTNKNYRSTNIINRESDFQDHYNWGLVYKYKNKSPIDSSWSVESYDLATSCTINLSRDGSYEGKKIKTYLNPWRHRKEYDRTYRESYQIPNEESDSNGKFSVLGNTLHFDKALVGVPVTYQIDSIDRDILILIQK</sequence>
<dbReference type="STRING" id="1346330.M472_05105"/>
<name>U2J668_9SPHI</name>
<dbReference type="Proteomes" id="UP000016584">
    <property type="component" value="Unassembled WGS sequence"/>
</dbReference>
<reference evidence="1 2" key="1">
    <citation type="journal article" date="2013" name="Genome Announc.">
        <title>The Draft Genome Sequence of Sphingomonas paucimobilis Strain HER1398 (Proteobacteria), Host to the Giant PAU Phage, Indicates That It Is a Member of the Genus Sphingobacterium (Bacteroidetes).</title>
        <authorList>
            <person name="White R.A.III."/>
            <person name="Suttle C.A."/>
        </authorList>
    </citation>
    <scope>NUCLEOTIDE SEQUENCE [LARGE SCALE GENOMIC DNA]</scope>
    <source>
        <strain evidence="1 2">HER1398</strain>
    </source>
</reference>